<dbReference type="RefSeq" id="WP_244676870.1">
    <property type="nucleotide sequence ID" value="NZ_CP095046.1"/>
</dbReference>
<name>A0A8T9QD76_9BACT</name>
<dbReference type="AlphaFoldDB" id="A0A8T9QD76"/>
<dbReference type="EMBL" id="CP095046">
    <property type="protein sequence ID" value="UOQ73519.1"/>
    <property type="molecule type" value="Genomic_DNA"/>
</dbReference>
<dbReference type="GO" id="GO:0070189">
    <property type="term" value="P:kynurenine metabolic process"/>
    <property type="evidence" value="ECO:0007669"/>
    <property type="project" value="TreeGrafter"/>
</dbReference>
<comment type="cofactor">
    <cofactor evidence="1">
        <name>FAD</name>
        <dbReference type="ChEBI" id="CHEBI:57692"/>
    </cofactor>
</comment>
<dbReference type="KEGG" id="hcu:MUN79_06170"/>
<accession>A0A8T9QD76</accession>
<evidence type="ECO:0000256" key="3">
    <source>
        <dbReference type="ARBA" id="ARBA00022827"/>
    </source>
</evidence>
<dbReference type="GO" id="GO:0004502">
    <property type="term" value="F:kynurenine 3-monooxygenase activity"/>
    <property type="evidence" value="ECO:0007669"/>
    <property type="project" value="TreeGrafter"/>
</dbReference>
<proteinExistence type="predicted"/>
<keyword evidence="6" id="KW-1185">Reference proteome</keyword>
<keyword evidence="3" id="KW-0274">FAD</keyword>
<keyword evidence="4" id="KW-0560">Oxidoreductase</keyword>
<sequence>MGAGLVGSLLSLFLARRGYQVDVYERRGDMRRGGAVEGRSINLALSDRGWRPWRR</sequence>
<keyword evidence="2" id="KW-0285">Flavoprotein</keyword>
<dbReference type="Proteomes" id="UP000831796">
    <property type="component" value="Chromosome"/>
</dbReference>
<dbReference type="InterPro" id="IPR036188">
    <property type="entry name" value="FAD/NAD-bd_sf"/>
</dbReference>
<evidence type="ECO:0000313" key="6">
    <source>
        <dbReference type="Proteomes" id="UP000831796"/>
    </source>
</evidence>
<dbReference type="SUPFAM" id="SSF51905">
    <property type="entry name" value="FAD/NAD(P)-binding domain"/>
    <property type="match status" value="1"/>
</dbReference>
<evidence type="ECO:0000256" key="1">
    <source>
        <dbReference type="ARBA" id="ARBA00001974"/>
    </source>
</evidence>
<dbReference type="Gene3D" id="3.50.50.60">
    <property type="entry name" value="FAD/NAD(P)-binding domain"/>
    <property type="match status" value="1"/>
</dbReference>
<dbReference type="PANTHER" id="PTHR46028">
    <property type="entry name" value="KYNURENINE 3-MONOOXYGENASE"/>
    <property type="match status" value="1"/>
</dbReference>
<reference evidence="5" key="1">
    <citation type="submission" date="2022-04" db="EMBL/GenBank/DDBJ databases">
        <title>Hymenobacter sp. isolated from the air.</title>
        <authorList>
            <person name="Won M."/>
            <person name="Lee C.-M."/>
            <person name="Woen H.-Y."/>
            <person name="Kwon S.-W."/>
        </authorList>
    </citation>
    <scope>NUCLEOTIDE SEQUENCE</scope>
    <source>
        <strain evidence="5">5116S-3</strain>
    </source>
</reference>
<dbReference type="PANTHER" id="PTHR46028:SF2">
    <property type="entry name" value="KYNURENINE 3-MONOOXYGENASE"/>
    <property type="match status" value="1"/>
</dbReference>
<protein>
    <submittedName>
        <fullName evidence="5">NAD(P)-binding protein</fullName>
    </submittedName>
</protein>
<organism evidence="5 6">
    <name type="scientific">Hymenobacter cellulosilyticus</name>
    <dbReference type="NCBI Taxonomy" id="2932248"/>
    <lineage>
        <taxon>Bacteria</taxon>
        <taxon>Pseudomonadati</taxon>
        <taxon>Bacteroidota</taxon>
        <taxon>Cytophagia</taxon>
        <taxon>Cytophagales</taxon>
        <taxon>Hymenobacteraceae</taxon>
        <taxon>Hymenobacter</taxon>
    </lineage>
</organism>
<dbReference type="Pfam" id="PF13450">
    <property type="entry name" value="NAD_binding_8"/>
    <property type="match status" value="1"/>
</dbReference>
<evidence type="ECO:0000256" key="2">
    <source>
        <dbReference type="ARBA" id="ARBA00022630"/>
    </source>
</evidence>
<gene>
    <name evidence="5" type="ORF">MUN79_06170</name>
</gene>
<evidence type="ECO:0000313" key="5">
    <source>
        <dbReference type="EMBL" id="UOQ73519.1"/>
    </source>
</evidence>
<evidence type="ECO:0000256" key="4">
    <source>
        <dbReference type="ARBA" id="ARBA00023002"/>
    </source>
</evidence>